<protein>
    <submittedName>
        <fullName evidence="22">Anthrax toxin-like adenylyl cyclase domain-containing protein</fullName>
    </submittedName>
</protein>
<evidence type="ECO:0000256" key="10">
    <source>
        <dbReference type="ARBA" id="ARBA00022737"/>
    </source>
</evidence>
<evidence type="ECO:0000256" key="12">
    <source>
        <dbReference type="ARBA" id="ARBA00022807"/>
    </source>
</evidence>
<keyword evidence="11" id="KW-0378">Hydrolase</keyword>
<evidence type="ECO:0000259" key="21">
    <source>
        <dbReference type="PROSITE" id="PS51771"/>
    </source>
</evidence>
<dbReference type="Proteomes" id="UP001302443">
    <property type="component" value="Chromosome"/>
</dbReference>
<sequence>MKKNHLSVSFNQRDFINYSTDTRSQWQKLFFKRKNAININKMTAVNGINYASSGGYCYGFSYAFLAYSTIDENEKYFNKMNELLLIINSNSESENPIDKVKNKALKMHSTVLFNELMRDVIFTQGIEMNSGIEGDLLNKGFDYPIEGDSLISYMSKSIEKNKIAYGIYYRKNEVAKKYIDYMYELQRIKINDFYNALNKEPVFFERGKGAELLSDPWFMSFYRKFHSKKDVIANDFTLDDANFFREMVSKSIQWENYHQQERFNSNHGIKLNSYHHSYFDRSKARTEITVTKFIDKIKNHTKMSREQLLFEFSSPNHTMAISIKYNKKTRSWDYMFFDPNIGIIKNYNQKNFGEFLHQYVSERARFYLFKSESDDFLIEFSQFDNVKSIKKTLKGININDLHMTETLLLTENGETLYLDENRENKLKYKKLFFDSEFVKVKLNLKNKSKYIYTDILDVTELTSLINTNLDSLSELSGDIVISQSGSKVYSVDKNFDVSRLNNISIKENQRDLISKDYTSVNLHLKPLTDKKPSILSGIPASHQHSINQVANDENIIIGIRPVDLKSTNLIESGNYSSKGLAIKGKSSDWGPHSGFIPISQQFAKKSAREDVDKYNQYIQKSLNEEVAHPVVLEISSERVNELLQHKAILPSRGINGLGYSEVISLLDGKEIAFYLKKSPLEDGGLWQVYHQEDGEIKPFYVVGDPKTGKAMTADYDLFSIIFPISELEHYAKVSEMPNWNDWKSGLNYEELTPREKMLYVNEAEYNKQEGRDNGITNKKIKEIKNKLNKKLNRMDGMELIHHGSDDANPASIMKDNFPLTFFLPEKLKGKNRLLGSSESIDSYFPMNKQGAIIINDEAQLSNFIQLLINQGYRAPLNKKWSEGDNGQYFDPKRKISDSFIEGRIEIARKKSLANDLNDHFRNDETLKSDSAYDKQIEHILGKPIAQLDEGFDDIYFAGLKQHSASLLAGESSLATDSIDTWLDPMLKYRLARAQDAETTRTIKPTEYSYNVIIQLEGDDASTNAVANAFSKHPDDSMVIQFNLKTKQYKILYGDVSKLDSGKVRWITVGHGDYFGSNQPTLYAKVNARQFSDSIHYLQKKVLNNTKPSKLVLMGCNLGRGGINENFALSVTSALSEHNLNMPITAYNRLLKNIYLGNKFVKVDGDSNDSVSTKGYKFIYQFNTDTQQVRINKNSSTLYFINELRRGEITLSQLNNNLDLDPLGAFRDADTRQLDFDLIKKVAYNPKAYELFVSELKQHQGVLPDSFHRHFSKRLNELGMKSIPIWKMVNTTKIQQIAATHVVTEDAPLSVVIRVVGDPKGRQIAEQIAAKNEKNTIIFQMDVDNKKWTIEYGESEIPSLIESQKPVKWTVIGDAEVIRKPTQNLLAGLVAVKQKYPVMSPESIFFHSIGPHTLTTSAEHHQFAADLSAHLKQHGVNASVITQFTRETVVPTNNRSFINSDSSVLSQTNHQKVQSLLERIALKEIDVNRIQLTEHPYMAAYFGDEAGGIDANKIKIAINDPLLNVQINRYLSHELTENKVDFDALFYSPTAATLQGQAAELRIILQGLHHDPTMISHLSERSLAQLKVLYPSIYGPNRSEIMALVTNTNAYTRLNDELLALSNLQVDNLDKGGLTNLSLEQALQLYRDGQRQKHQQFSKLINQRNLHPDGGQINLINHGWLRYGDYSSAFDQKIGL</sequence>
<keyword evidence="4" id="KW-1032">Host cell membrane</keyword>
<evidence type="ECO:0000256" key="2">
    <source>
        <dbReference type="ARBA" id="ARBA00004165"/>
    </source>
</evidence>
<evidence type="ECO:0000313" key="22">
    <source>
        <dbReference type="EMBL" id="WPA93246.1"/>
    </source>
</evidence>
<comment type="subcellular location">
    <subcellularLocation>
        <location evidence="2">Host cell membrane</location>
    </subcellularLocation>
    <subcellularLocation>
        <location evidence="20">Host cytoplasm</location>
        <location evidence="20">Host cytosol</location>
    </subcellularLocation>
    <subcellularLocation>
        <location evidence="3">Secreted</location>
    </subcellularLocation>
</comment>
<evidence type="ECO:0000256" key="1">
    <source>
        <dbReference type="ARBA" id="ARBA00001946"/>
    </source>
</evidence>
<keyword evidence="14" id="KW-0460">Magnesium</keyword>
<keyword evidence="12" id="KW-0788">Thiol protease</keyword>
<keyword evidence="15" id="KW-1043">Host membrane</keyword>
<dbReference type="CDD" id="cd20500">
    <property type="entry name" value="Peptidase_C80"/>
    <property type="match status" value="1"/>
</dbReference>
<keyword evidence="6" id="KW-0800">Toxin</keyword>
<keyword evidence="7" id="KW-0645">Protease</keyword>
<evidence type="ECO:0000256" key="4">
    <source>
        <dbReference type="ARBA" id="ARBA00022511"/>
    </source>
</evidence>
<keyword evidence="17" id="KW-0446">Lipid-binding</keyword>
<dbReference type="CDD" id="cd20494">
    <property type="entry name" value="C58_RtxA"/>
    <property type="match status" value="1"/>
</dbReference>
<evidence type="ECO:0000256" key="18">
    <source>
        <dbReference type="ARBA" id="ARBA00023136"/>
    </source>
</evidence>
<dbReference type="InterPro" id="IPR038383">
    <property type="entry name" value="CPD_dom_sf"/>
</dbReference>
<keyword evidence="13" id="KW-0068">Autocatalytic cleavage</keyword>
<evidence type="ECO:0000256" key="14">
    <source>
        <dbReference type="ARBA" id="ARBA00022842"/>
    </source>
</evidence>
<evidence type="ECO:0000256" key="20">
    <source>
        <dbReference type="ARBA" id="ARBA00023586"/>
    </source>
</evidence>
<evidence type="ECO:0000256" key="19">
    <source>
        <dbReference type="ARBA" id="ARBA00023200"/>
    </source>
</evidence>
<evidence type="ECO:0000256" key="17">
    <source>
        <dbReference type="ARBA" id="ARBA00023121"/>
    </source>
</evidence>
<evidence type="ECO:0000256" key="11">
    <source>
        <dbReference type="ARBA" id="ARBA00022801"/>
    </source>
</evidence>
<dbReference type="InterPro" id="IPR035099">
    <property type="entry name" value="Anthrax_toxin_C-terminal"/>
</dbReference>
<dbReference type="InterPro" id="IPR037017">
    <property type="entry name" value="Anthrax_toxin_edema_cen_sf"/>
</dbReference>
<evidence type="ECO:0000256" key="15">
    <source>
        <dbReference type="ARBA" id="ARBA00022870"/>
    </source>
</evidence>
<evidence type="ECO:0000256" key="16">
    <source>
        <dbReference type="ARBA" id="ARBA00023026"/>
    </source>
</evidence>
<reference evidence="22 23" key="1">
    <citation type="submission" date="2023-09" db="EMBL/GenBank/DDBJ databases">
        <title>Genomic Revisitation and Reclassification of the Genus Providencia.</title>
        <authorList>
            <person name="Dong X."/>
        </authorList>
    </citation>
    <scope>NUCLEOTIDE SEQUENCE [LARGE SCALE GENOMIC DNA]</scope>
    <source>
        <strain evidence="22 23">D4759</strain>
    </source>
</reference>
<evidence type="ECO:0000256" key="6">
    <source>
        <dbReference type="ARBA" id="ARBA00022656"/>
    </source>
</evidence>
<keyword evidence="5" id="KW-0964">Secreted</keyword>
<gene>
    <name evidence="22" type="ORF">QS795_005615</name>
</gene>
<accession>A0ABZ0N664</accession>
<evidence type="ECO:0000256" key="7">
    <source>
        <dbReference type="ARBA" id="ARBA00022670"/>
    </source>
</evidence>
<comment type="cofactor">
    <cofactor evidence="1">
        <name>Mg(2+)</name>
        <dbReference type="ChEBI" id="CHEBI:18420"/>
    </cofactor>
</comment>
<dbReference type="Gene3D" id="3.90.1760.10">
    <property type="entry name" value="Anthrax toxin, edema factor, central domain"/>
    <property type="match status" value="1"/>
</dbReference>
<keyword evidence="18" id="KW-0472">Membrane</keyword>
<evidence type="ECO:0000256" key="3">
    <source>
        <dbReference type="ARBA" id="ARBA00004613"/>
    </source>
</evidence>
<dbReference type="SUPFAM" id="SSF81298">
    <property type="entry name" value="Adenylylcyclase toxin (the edema factor)"/>
    <property type="match status" value="1"/>
</dbReference>
<dbReference type="Pfam" id="PF11713">
    <property type="entry name" value="Peptidase_C80"/>
    <property type="match status" value="1"/>
</dbReference>
<keyword evidence="9" id="KW-0479">Metal-binding</keyword>
<dbReference type="Gene3D" id="3.40.50.11050">
    <property type="match status" value="2"/>
</dbReference>
<evidence type="ECO:0000256" key="8">
    <source>
        <dbReference type="ARBA" id="ARBA00022679"/>
    </source>
</evidence>
<dbReference type="EMBL" id="CP135990">
    <property type="protein sequence ID" value="WPA93246.1"/>
    <property type="molecule type" value="Genomic_DNA"/>
</dbReference>
<evidence type="ECO:0000256" key="5">
    <source>
        <dbReference type="ARBA" id="ARBA00022525"/>
    </source>
</evidence>
<evidence type="ECO:0000313" key="23">
    <source>
        <dbReference type="Proteomes" id="UP001302443"/>
    </source>
</evidence>
<evidence type="ECO:0000256" key="9">
    <source>
        <dbReference type="ARBA" id="ARBA00022723"/>
    </source>
</evidence>
<dbReference type="Pfam" id="PF03497">
    <property type="entry name" value="Anthrax_toxA"/>
    <property type="match status" value="1"/>
</dbReference>
<proteinExistence type="predicted"/>
<dbReference type="RefSeq" id="WP_286272744.1">
    <property type="nucleotide sequence ID" value="NZ_CP135990.1"/>
</dbReference>
<evidence type="ECO:0000256" key="13">
    <source>
        <dbReference type="ARBA" id="ARBA00022813"/>
    </source>
</evidence>
<keyword evidence="8" id="KW-0808">Transferase</keyword>
<feature type="domain" description="Peptidase C80" evidence="21">
    <location>
        <begin position="1297"/>
        <end position="1478"/>
    </location>
</feature>
<dbReference type="InterPro" id="IPR020974">
    <property type="entry name" value="CPD_dom"/>
</dbReference>
<keyword evidence="10" id="KW-0677">Repeat</keyword>
<organism evidence="22 23">
    <name type="scientific">Providencia zhijiangensis</name>
    <dbReference type="NCBI Taxonomy" id="3053982"/>
    <lineage>
        <taxon>Bacteria</taxon>
        <taxon>Pseudomonadati</taxon>
        <taxon>Pseudomonadota</taxon>
        <taxon>Gammaproteobacteria</taxon>
        <taxon>Enterobacterales</taxon>
        <taxon>Morganellaceae</taxon>
        <taxon>Providencia</taxon>
    </lineage>
</organism>
<name>A0ABZ0N664_9GAMM</name>
<dbReference type="PROSITE" id="PS51771">
    <property type="entry name" value="CGT_MARTX_CPD"/>
    <property type="match status" value="2"/>
</dbReference>
<keyword evidence="16" id="KW-0843">Virulence</keyword>
<dbReference type="InterPro" id="IPR005165">
    <property type="entry name" value="Anthrax_toxin_edema_cen"/>
</dbReference>
<feature type="domain" description="Peptidase C80" evidence="21">
    <location>
        <begin position="998"/>
        <end position="1202"/>
    </location>
</feature>
<keyword evidence="19" id="KW-1035">Host cytoplasm</keyword>
<keyword evidence="23" id="KW-1185">Reference proteome</keyword>